<protein>
    <recommendedName>
        <fullName evidence="2">Peptidase C14 caspase domain-containing protein</fullName>
    </recommendedName>
</protein>
<name>A0A2M7GBC0_9BACT</name>
<dbReference type="AlphaFoldDB" id="A0A2M7GBC0"/>
<sequence length="1192" mass="136535">MHLPSSFKAVLLFTLIGLFRFIVPLPSQATQPELSFQKWAYPEAMEVSPDGRFLLSIGNGSLQVWDARTSKQLYQLNDVVAYCNPPLWIAPDSSSFASNCSNDILSSAQNLRVWKMSSGQKIESTADLQIALNTPFDISPDGQYLAILQKVKEKNNFRIAIIDRKNNEIKQVIDNLAVLPEIIRFINQGRFLVFSMGIPEKEKVPFGNSGKVEKDPYLMIWDLQNKKPAKTLQNKGWTSQASTPAITQLNPLIDQAGKIMVIFPGNTFSGIENQNTPEIWSLESGELLHTLPTRTSTQKMQTLSKDGNLLAYEDKNQLLLYHLPSQRYLFKKSLSEKPKPLSFSYDNRYLYLANLKQGIQILDINEQKITQNLQGHFSLNQRSEYSPEAGILIQMGLDWIQDIDKPYIQIWNMRQGTRSFVVTNKTNPNPPDDFKLSKDGKTLAVLNRHKIATSENGYELNLYTLQNGIPQKLRTLTFPYLAQSRFIKEQGLSKKLWEFSSNGKFIYFAENLYPPSPNQKVIIKRLDLQSEKIETLIPLSALESFHISPQEDLLIAEEQRKTQFWSLQNKTLLHENQFNGPTNSYRFISHQAFSPDGKFYILNSISHPTEIWSLKDLKKIQTLTPAMFFTSKEQAQLPLNHIYKSLFSPDGKYLVTFYPAKPDMITNGTTQLGIAIWRTSDWHLIANKEVPSFWGLPPGISFNNENQIWAYTPSEILEWNSKTDAITRFYLTGSAQGWVLATDQGYYRASQNGVDMFAFHVGEHAFPFEQFDLNFNRPDKILEALNAPKDEIQLHHQVWQKRLRRLNIREEWLKPSFHLPELTLLTEQIPPATSEPRLKLKVLAKDSDFTLDRLMVYDNDVPIHGRKGLSLNAENLHSLEQEIEIPLVPGTNKIQVSVLNRAGTESLRETVSIHFTGQTASPVLHLITVGVSDYRQKNFNLRYAAKDAQDIHNYFKTKTTLKYELRPTQLLNRQVSREAVLKLRKQLEQSRPQDRVILFFAGHGLLDQEKNYYFAPHEIDFDHPEKQGLRFEEIEDLLDGIPAREKLLLIDTCNAGELDKELQAEQISFTQPQGQVKARAIRGFKITQHLGMNKLNQLLEESFLDLRRDTGATIITSSQGLEYALESAQWKNGVFTFALLDGLKSRKADLNADGEVRVSELKSYIIQKVQELTRSAQTPNFRRVNLNNDFTF</sequence>
<evidence type="ECO:0000313" key="3">
    <source>
        <dbReference type="EMBL" id="PIW19457.1"/>
    </source>
</evidence>
<dbReference type="SUPFAM" id="SSF52129">
    <property type="entry name" value="Caspase-like"/>
    <property type="match status" value="1"/>
</dbReference>
<dbReference type="InterPro" id="IPR011600">
    <property type="entry name" value="Pept_C14_caspase"/>
</dbReference>
<evidence type="ECO:0000259" key="2">
    <source>
        <dbReference type="Pfam" id="PF00656"/>
    </source>
</evidence>
<dbReference type="GO" id="GO:0006508">
    <property type="term" value="P:proteolysis"/>
    <property type="evidence" value="ECO:0007669"/>
    <property type="project" value="InterPro"/>
</dbReference>
<evidence type="ECO:0000256" key="1">
    <source>
        <dbReference type="ARBA" id="ARBA00022786"/>
    </source>
</evidence>
<evidence type="ECO:0000313" key="4">
    <source>
        <dbReference type="Proteomes" id="UP000231019"/>
    </source>
</evidence>
<organism evidence="3 4">
    <name type="scientific">bacterium (Candidatus Blackallbacteria) CG17_big_fil_post_rev_8_21_14_2_50_48_46</name>
    <dbReference type="NCBI Taxonomy" id="2014261"/>
    <lineage>
        <taxon>Bacteria</taxon>
        <taxon>Candidatus Blackallbacteria</taxon>
    </lineage>
</organism>
<reference evidence="3 4" key="1">
    <citation type="submission" date="2017-09" db="EMBL/GenBank/DDBJ databases">
        <title>Depth-based differentiation of microbial function through sediment-hosted aquifers and enrichment of novel symbionts in the deep terrestrial subsurface.</title>
        <authorList>
            <person name="Probst A.J."/>
            <person name="Ladd B."/>
            <person name="Jarett J.K."/>
            <person name="Geller-Mcgrath D.E."/>
            <person name="Sieber C.M."/>
            <person name="Emerson J.B."/>
            <person name="Anantharaman K."/>
            <person name="Thomas B.C."/>
            <person name="Malmstrom R."/>
            <person name="Stieglmeier M."/>
            <person name="Klingl A."/>
            <person name="Woyke T."/>
            <person name="Ryan C.M."/>
            <person name="Banfield J.F."/>
        </authorList>
    </citation>
    <scope>NUCLEOTIDE SEQUENCE [LARGE SCALE GENOMIC DNA]</scope>
    <source>
        <strain evidence="3">CG17_big_fil_post_rev_8_21_14_2_50_48_46</strain>
    </source>
</reference>
<dbReference type="SUPFAM" id="SSF50969">
    <property type="entry name" value="YVTN repeat-like/Quinoprotein amine dehydrogenase"/>
    <property type="match status" value="1"/>
</dbReference>
<dbReference type="Gene3D" id="2.130.10.10">
    <property type="entry name" value="YVTN repeat-like/Quinoprotein amine dehydrogenase"/>
    <property type="match status" value="3"/>
</dbReference>
<proteinExistence type="predicted"/>
<dbReference type="GO" id="GO:0004197">
    <property type="term" value="F:cysteine-type endopeptidase activity"/>
    <property type="evidence" value="ECO:0007669"/>
    <property type="project" value="InterPro"/>
</dbReference>
<dbReference type="InterPro" id="IPR015943">
    <property type="entry name" value="WD40/YVTN_repeat-like_dom_sf"/>
</dbReference>
<dbReference type="Proteomes" id="UP000231019">
    <property type="component" value="Unassembled WGS sequence"/>
</dbReference>
<accession>A0A2M7GBC0</accession>
<dbReference type="InterPro" id="IPR029030">
    <property type="entry name" value="Caspase-like_dom_sf"/>
</dbReference>
<dbReference type="PANTHER" id="PTHR15622">
    <property type="entry name" value="WD40 REPEAT PROTEIN"/>
    <property type="match status" value="1"/>
</dbReference>
<dbReference type="PANTHER" id="PTHR15622:SF2">
    <property type="entry name" value="U4_U6 SMALL NUCLEAR RIBONUCLEOPROTEIN PRP4"/>
    <property type="match status" value="1"/>
</dbReference>
<feature type="domain" description="Peptidase C14 caspase" evidence="2">
    <location>
        <begin position="929"/>
        <end position="1190"/>
    </location>
</feature>
<dbReference type="Pfam" id="PF00656">
    <property type="entry name" value="Peptidase_C14"/>
    <property type="match status" value="1"/>
</dbReference>
<keyword evidence="1" id="KW-0833">Ubl conjugation pathway</keyword>
<dbReference type="GO" id="GO:0000209">
    <property type="term" value="P:protein polyubiquitination"/>
    <property type="evidence" value="ECO:0007669"/>
    <property type="project" value="TreeGrafter"/>
</dbReference>
<dbReference type="InterPro" id="IPR011044">
    <property type="entry name" value="Quino_amine_DH_bsu"/>
</dbReference>
<dbReference type="SUPFAM" id="SSF50998">
    <property type="entry name" value="Quinoprotein alcohol dehydrogenase-like"/>
    <property type="match status" value="1"/>
</dbReference>
<comment type="caution">
    <text evidence="3">The sequence shown here is derived from an EMBL/GenBank/DDBJ whole genome shotgun (WGS) entry which is preliminary data.</text>
</comment>
<gene>
    <name evidence="3" type="ORF">COW36_01060</name>
</gene>
<dbReference type="Gene3D" id="3.40.50.1460">
    <property type="match status" value="1"/>
</dbReference>
<dbReference type="EMBL" id="PFFQ01000004">
    <property type="protein sequence ID" value="PIW19457.1"/>
    <property type="molecule type" value="Genomic_DNA"/>
</dbReference>
<dbReference type="InterPro" id="IPR011047">
    <property type="entry name" value="Quinoprotein_ADH-like_sf"/>
</dbReference>
<dbReference type="InterPro" id="IPR051983">
    <property type="entry name" value="WSB_SOCS-box_domain"/>
</dbReference>